<accession>A0A318SBF7</accession>
<dbReference type="Proteomes" id="UP000248326">
    <property type="component" value="Unassembled WGS sequence"/>
</dbReference>
<feature type="coiled-coil region" evidence="1">
    <location>
        <begin position="498"/>
        <end position="525"/>
    </location>
</feature>
<keyword evidence="1" id="KW-0175">Coiled coil</keyword>
<name>A0A318SBF7_9DEIO</name>
<keyword evidence="3" id="KW-1185">Reference proteome</keyword>
<feature type="coiled-coil region" evidence="1">
    <location>
        <begin position="435"/>
        <end position="469"/>
    </location>
</feature>
<dbReference type="EMBL" id="QJSX01000002">
    <property type="protein sequence ID" value="PYE55694.1"/>
    <property type="molecule type" value="Genomic_DNA"/>
</dbReference>
<gene>
    <name evidence="2" type="ORF">DES52_10257</name>
</gene>
<organism evidence="2 3">
    <name type="scientific">Deinococcus yavapaiensis KR-236</name>
    <dbReference type="NCBI Taxonomy" id="694435"/>
    <lineage>
        <taxon>Bacteria</taxon>
        <taxon>Thermotogati</taxon>
        <taxon>Deinococcota</taxon>
        <taxon>Deinococci</taxon>
        <taxon>Deinococcales</taxon>
        <taxon>Deinococcaceae</taxon>
        <taxon>Deinococcus</taxon>
    </lineage>
</organism>
<dbReference type="AlphaFoldDB" id="A0A318SBF7"/>
<reference evidence="2 3" key="1">
    <citation type="submission" date="2018-06" db="EMBL/GenBank/DDBJ databases">
        <title>Genomic Encyclopedia of Type Strains, Phase IV (KMG-IV): sequencing the most valuable type-strain genomes for metagenomic binning, comparative biology and taxonomic classification.</title>
        <authorList>
            <person name="Goeker M."/>
        </authorList>
    </citation>
    <scope>NUCLEOTIDE SEQUENCE [LARGE SCALE GENOMIC DNA]</scope>
    <source>
        <strain evidence="2 3">DSM 18048</strain>
    </source>
</reference>
<protein>
    <submittedName>
        <fullName evidence="2">Uncharacterized protein</fullName>
    </submittedName>
</protein>
<comment type="caution">
    <text evidence="2">The sequence shown here is derived from an EMBL/GenBank/DDBJ whole genome shotgun (WGS) entry which is preliminary data.</text>
</comment>
<evidence type="ECO:0000313" key="3">
    <source>
        <dbReference type="Proteomes" id="UP000248326"/>
    </source>
</evidence>
<dbReference type="OrthoDB" id="52635at2"/>
<dbReference type="RefSeq" id="WP_110885256.1">
    <property type="nucleotide sequence ID" value="NZ_QJSX01000002.1"/>
</dbReference>
<evidence type="ECO:0000256" key="1">
    <source>
        <dbReference type="SAM" id="Coils"/>
    </source>
</evidence>
<evidence type="ECO:0000313" key="2">
    <source>
        <dbReference type="EMBL" id="PYE55694.1"/>
    </source>
</evidence>
<proteinExistence type="predicted"/>
<sequence length="657" mass="71468">MLYRTPLRMLSDLVSPKALERIFDSGARARGKTLADLNHTDIADLLKRDVFKRLQLSVPAPLAKKRVQDVLDALDQDSNKNTAIRNEDSILVALEGSARRFSLYFDWPEVQKLRALLNVARNEMDAGKSVPGLLDEGMGLVATLERRLSEGLVTQAQDIAELKSELKRFSGIGGPKLRRLEGLIAQVEEAQVQDTLSPAEVERARRLALDLRKLVESSVVADLGTVPANELPDASLLAPETAERLRELDRESEARDLADLARDQAVLLRVRADLARQFEGLAQRAAEGQVLGPALPALREAFAREHAVVLAHERERLSDLGRRLEALGESGSFGAARSDARLALQVARGTLEGGALAPDELARLESIIGTLEASATQVIQDAERTERLLALTRDTYELESAARAVRGASEALAPRIVEARAALERGEVVSLDDLWAELDQRMAALARERDELDERAEKVVQEYDEYRNLAGETIVKLGRLADFLRRSRRLGQLSIEARAKYEKAIVQAEALLGEARAEFQAARELTSTFGADALSDLLGVFDASGGGLFGEPTPPPADPLANALEGLRAPGGELALLRGERVTWGQLEDRLLKAARDLAALVARSSGAQLGSLDFEHGCLFVLPLDGAALVAHIPSEGDVAAWRDHLLTSKNVLRAG</sequence>